<protein>
    <recommendedName>
        <fullName evidence="2">R3H domain-containing protein</fullName>
    </recommendedName>
</protein>
<dbReference type="SUPFAM" id="SSF82708">
    <property type="entry name" value="R3H domain"/>
    <property type="match status" value="1"/>
</dbReference>
<feature type="region of interest" description="Disordered" evidence="1">
    <location>
        <begin position="40"/>
        <end position="71"/>
    </location>
</feature>
<dbReference type="Pfam" id="PF13902">
    <property type="entry name" value="R3H-assoc"/>
    <property type="match status" value="1"/>
</dbReference>
<dbReference type="Gene3D" id="3.30.1370.50">
    <property type="entry name" value="R3H-like domain"/>
    <property type="match status" value="1"/>
</dbReference>
<dbReference type="InterPro" id="IPR025952">
    <property type="entry name" value="R3H-assoc_dom"/>
</dbReference>
<feature type="domain" description="R3H" evidence="2">
    <location>
        <begin position="199"/>
        <end position="262"/>
    </location>
</feature>
<evidence type="ECO:0000259" key="2">
    <source>
        <dbReference type="PROSITE" id="PS51061"/>
    </source>
</evidence>
<dbReference type="CDD" id="cd02325">
    <property type="entry name" value="R3H"/>
    <property type="match status" value="1"/>
</dbReference>
<proteinExistence type="predicted"/>
<evidence type="ECO:0000313" key="3">
    <source>
        <dbReference type="EMBL" id="KAL3869419.1"/>
    </source>
</evidence>
<gene>
    <name evidence="3" type="ORF">ACJMK2_042103</name>
</gene>
<dbReference type="AlphaFoldDB" id="A0ABD3W6A9"/>
<dbReference type="InterPro" id="IPR039629">
    <property type="entry name" value="R3HDM4"/>
</dbReference>
<keyword evidence="4" id="KW-1185">Reference proteome</keyword>
<evidence type="ECO:0000313" key="4">
    <source>
        <dbReference type="Proteomes" id="UP001634394"/>
    </source>
</evidence>
<dbReference type="PANTHER" id="PTHR32019">
    <property type="entry name" value="R3H DOMAIN-CONTAINING PROTEIN 4"/>
    <property type="match status" value="1"/>
</dbReference>
<comment type="caution">
    <text evidence="3">The sequence shown here is derived from an EMBL/GenBank/DDBJ whole genome shotgun (WGS) entry which is preliminary data.</text>
</comment>
<dbReference type="Proteomes" id="UP001634394">
    <property type="component" value="Unassembled WGS sequence"/>
</dbReference>
<dbReference type="Pfam" id="PF01424">
    <property type="entry name" value="R3H"/>
    <property type="match status" value="1"/>
</dbReference>
<dbReference type="PROSITE" id="PS51061">
    <property type="entry name" value="R3H"/>
    <property type="match status" value="1"/>
</dbReference>
<dbReference type="InterPro" id="IPR036867">
    <property type="entry name" value="R3H_dom_sf"/>
</dbReference>
<sequence>MGVPRDSRNLFIHGHIVMDIEDLLIDDDSTSEDEPKVVQKKKKMPSKNRLRNRNIHHFDPGHDRRNKGSKQARRCENLQHLLNLAEKEDIELDFDVFEPSMSVFAELFSEKEKMEAWNNFVNCSEEEQTKMLDRMSCKTNPKNSGMQCDDKNDMPDQVDDSWEKVEDLRAKHPAFSAERCFQRLDKNIRVVLRRRHLPLGMLAGLEEEVVNFFTKWPTYLYISQQSSSYERMILHGVCQYLDLKSQSYEDGKARQTVVENKRDFFFPPNILLSEYLKQCRL</sequence>
<accession>A0ABD3W6A9</accession>
<feature type="compositionally biased region" description="Basic residues" evidence="1">
    <location>
        <begin position="40"/>
        <end position="55"/>
    </location>
</feature>
<organism evidence="3 4">
    <name type="scientific">Sinanodonta woodiana</name>
    <name type="common">Chinese pond mussel</name>
    <name type="synonym">Anodonta woodiana</name>
    <dbReference type="NCBI Taxonomy" id="1069815"/>
    <lineage>
        <taxon>Eukaryota</taxon>
        <taxon>Metazoa</taxon>
        <taxon>Spiralia</taxon>
        <taxon>Lophotrochozoa</taxon>
        <taxon>Mollusca</taxon>
        <taxon>Bivalvia</taxon>
        <taxon>Autobranchia</taxon>
        <taxon>Heteroconchia</taxon>
        <taxon>Palaeoheterodonta</taxon>
        <taxon>Unionida</taxon>
        <taxon>Unionoidea</taxon>
        <taxon>Unionidae</taxon>
        <taxon>Unioninae</taxon>
        <taxon>Sinanodonta</taxon>
    </lineage>
</organism>
<reference evidence="3 4" key="1">
    <citation type="submission" date="2024-11" db="EMBL/GenBank/DDBJ databases">
        <title>Chromosome-level genome assembly of the freshwater bivalve Anodonta woodiana.</title>
        <authorList>
            <person name="Chen X."/>
        </authorList>
    </citation>
    <scope>NUCLEOTIDE SEQUENCE [LARGE SCALE GENOMIC DNA]</scope>
    <source>
        <strain evidence="3">MN2024</strain>
        <tissue evidence="3">Gills</tissue>
    </source>
</reference>
<name>A0ABD3W6A9_SINWO</name>
<dbReference type="EMBL" id="JBJQND010000008">
    <property type="protein sequence ID" value="KAL3869419.1"/>
    <property type="molecule type" value="Genomic_DNA"/>
</dbReference>
<dbReference type="InterPro" id="IPR001374">
    <property type="entry name" value="R3H_dom"/>
</dbReference>
<evidence type="ECO:0000256" key="1">
    <source>
        <dbReference type="SAM" id="MobiDB-lite"/>
    </source>
</evidence>
<dbReference type="GO" id="GO:0003676">
    <property type="term" value="F:nucleic acid binding"/>
    <property type="evidence" value="ECO:0007669"/>
    <property type="project" value="UniProtKB-UniRule"/>
</dbReference>
<dbReference type="PANTHER" id="PTHR32019:SF2">
    <property type="entry name" value="R3H DOMAIN-CONTAINING PROTEIN 4"/>
    <property type="match status" value="1"/>
</dbReference>